<evidence type="ECO:0000313" key="8">
    <source>
        <dbReference type="EMBL" id="JAV83126.1"/>
    </source>
</evidence>
<name>A0A1Y1MGX2_PHOPY</name>
<dbReference type="InParanoid" id="A0A1Y1MGX2"/>
<evidence type="ECO:0000259" key="7">
    <source>
        <dbReference type="PROSITE" id="PS50950"/>
    </source>
</evidence>
<dbReference type="EMBL" id="GEZM01035690">
    <property type="protein sequence ID" value="JAV83126.1"/>
    <property type="molecule type" value="Transcribed_RNA"/>
</dbReference>
<keyword evidence="1" id="KW-0479">Metal-binding</keyword>
<dbReference type="Pfam" id="PF05485">
    <property type="entry name" value="THAP"/>
    <property type="match status" value="1"/>
</dbReference>
<evidence type="ECO:0000313" key="10">
    <source>
        <dbReference type="Proteomes" id="UP000327044"/>
    </source>
</evidence>
<dbReference type="Proteomes" id="UP000327044">
    <property type="component" value="Unassembled WGS sequence"/>
</dbReference>
<evidence type="ECO:0000313" key="9">
    <source>
        <dbReference type="EMBL" id="KAB0801212.1"/>
    </source>
</evidence>
<gene>
    <name evidence="9" type="ORF">PPYR_05566</name>
</gene>
<evidence type="ECO:0000256" key="1">
    <source>
        <dbReference type="ARBA" id="ARBA00022723"/>
    </source>
</evidence>
<accession>A0A1Y1MGX2</accession>
<keyword evidence="2 5" id="KW-0863">Zinc-finger</keyword>
<evidence type="ECO:0000256" key="4">
    <source>
        <dbReference type="ARBA" id="ARBA00023125"/>
    </source>
</evidence>
<feature type="region of interest" description="Disordered" evidence="6">
    <location>
        <begin position="273"/>
        <end position="296"/>
    </location>
</feature>
<keyword evidence="3" id="KW-0862">Zinc</keyword>
<proteinExistence type="predicted"/>
<dbReference type="SMART" id="SM00980">
    <property type="entry name" value="THAP"/>
    <property type="match status" value="1"/>
</dbReference>
<dbReference type="SMART" id="SM00692">
    <property type="entry name" value="DM3"/>
    <property type="match status" value="1"/>
</dbReference>
<dbReference type="AlphaFoldDB" id="A0A1Y1MGX2"/>
<dbReference type="EMBL" id="VVIM01000003">
    <property type="protein sequence ID" value="KAB0801212.1"/>
    <property type="molecule type" value="Genomic_DNA"/>
</dbReference>
<protein>
    <recommendedName>
        <fullName evidence="7">THAP-type domain-containing protein</fullName>
    </recommendedName>
</protein>
<keyword evidence="10" id="KW-1185">Reference proteome</keyword>
<dbReference type="GO" id="GO:0003677">
    <property type="term" value="F:DNA binding"/>
    <property type="evidence" value="ECO:0007669"/>
    <property type="project" value="UniProtKB-UniRule"/>
</dbReference>
<keyword evidence="4 5" id="KW-0238">DNA-binding</keyword>
<evidence type="ECO:0000256" key="2">
    <source>
        <dbReference type="ARBA" id="ARBA00022771"/>
    </source>
</evidence>
<evidence type="ECO:0000256" key="3">
    <source>
        <dbReference type="ARBA" id="ARBA00022833"/>
    </source>
</evidence>
<reference evidence="8" key="1">
    <citation type="journal article" date="2016" name="Sci. Rep.">
        <title>Molecular characterization of firefly nuptial gifts: a multi-omics approach sheds light on postcopulatory sexual selection.</title>
        <authorList>
            <person name="Al-Wathiqui N."/>
            <person name="Fallon T.R."/>
            <person name="South A."/>
            <person name="Weng J.K."/>
            <person name="Lewis S.M."/>
        </authorList>
    </citation>
    <scope>NUCLEOTIDE SEQUENCE</scope>
</reference>
<organism evidence="8">
    <name type="scientific">Photinus pyralis</name>
    <name type="common">Common eastern firefly</name>
    <name type="synonym">Lampyris pyralis</name>
    <dbReference type="NCBI Taxonomy" id="7054"/>
    <lineage>
        <taxon>Eukaryota</taxon>
        <taxon>Metazoa</taxon>
        <taxon>Ecdysozoa</taxon>
        <taxon>Arthropoda</taxon>
        <taxon>Hexapoda</taxon>
        <taxon>Insecta</taxon>
        <taxon>Pterygota</taxon>
        <taxon>Neoptera</taxon>
        <taxon>Endopterygota</taxon>
        <taxon>Coleoptera</taxon>
        <taxon>Polyphaga</taxon>
        <taxon>Elateriformia</taxon>
        <taxon>Elateroidea</taxon>
        <taxon>Lampyridae</taxon>
        <taxon>Lampyrinae</taxon>
        <taxon>Photinus</taxon>
    </lineage>
</organism>
<dbReference type="GO" id="GO:0008270">
    <property type="term" value="F:zinc ion binding"/>
    <property type="evidence" value="ECO:0007669"/>
    <property type="project" value="UniProtKB-KW"/>
</dbReference>
<reference evidence="9" key="3">
    <citation type="submission" date="2019-08" db="EMBL/GenBank/DDBJ databases">
        <authorList>
            <consortium name="Photinus pyralis genome working group"/>
            <person name="Fallon T.R."/>
            <person name="Sander Lower S.E."/>
            <person name="Weng J.-K."/>
        </authorList>
    </citation>
    <scope>NUCLEOTIDE SEQUENCE</scope>
    <source>
        <strain evidence="9">1611_PpyrPB1</strain>
        <tissue evidence="9">Whole body</tissue>
    </source>
</reference>
<dbReference type="SUPFAM" id="SSF57716">
    <property type="entry name" value="Glucocorticoid receptor-like (DNA-binding domain)"/>
    <property type="match status" value="1"/>
</dbReference>
<dbReference type="PROSITE" id="PS50950">
    <property type="entry name" value="ZF_THAP"/>
    <property type="match status" value="1"/>
</dbReference>
<dbReference type="OrthoDB" id="7683421at2759"/>
<evidence type="ECO:0000256" key="6">
    <source>
        <dbReference type="SAM" id="MobiDB-lite"/>
    </source>
</evidence>
<sequence>MGGCRCSYKNCKRSTNNSEKNFHFFHYPSKDYERSLKWIANARKPLFLDLPKDQLRNKVVCQNHFEPHYFTNVSKKRLIQAAVPTLDVGCTDEPQAVKVTVLQADEKGTVFTVDTEPINVRDVNQVRSFLIANGDIVPASAALEGQNETQIRDQSELYSNSYNDLKVEDQMEVVQETFVKTELDNNNDQYDIPELTSIPLRNGGPKTVRVPASPPPVPNTSAPVPNAALLKKKLNTILPEKNLSTISVSPPPPPPTFTPVLIKEVLPNSLPLKKKLPTTSSEEKPKEVSPNISSISKTVEKHTKEIMNLKKILRSRIHKTKRTKMDLLSKLRTLIPSTLCAAVSLHLFKKEENFTHGEKQFLRALHESSPTVIDVLNDRLKWKLPRSDVVRNMLLNRNKLR</sequence>
<feature type="domain" description="THAP-type" evidence="7">
    <location>
        <begin position="1"/>
        <end position="87"/>
    </location>
</feature>
<evidence type="ECO:0000256" key="5">
    <source>
        <dbReference type="PROSITE-ProRule" id="PRU00309"/>
    </source>
</evidence>
<dbReference type="InterPro" id="IPR006612">
    <property type="entry name" value="THAP_Znf"/>
</dbReference>
<reference evidence="9 10" key="2">
    <citation type="journal article" date="2018" name="Elife">
        <title>Firefly genomes illuminate parallel origins of bioluminescence in beetles.</title>
        <authorList>
            <person name="Fallon T.R."/>
            <person name="Lower S.E."/>
            <person name="Chang C.H."/>
            <person name="Bessho-Uehara M."/>
            <person name="Martin G.J."/>
            <person name="Bewick A.J."/>
            <person name="Behringer M."/>
            <person name="Debat H.J."/>
            <person name="Wong I."/>
            <person name="Day J.C."/>
            <person name="Suvorov A."/>
            <person name="Silva C.J."/>
            <person name="Stanger-Hall K.F."/>
            <person name="Hall D.W."/>
            <person name="Schmitz R.J."/>
            <person name="Nelson D.R."/>
            <person name="Lewis S.M."/>
            <person name="Shigenobu S."/>
            <person name="Bybee S.M."/>
            <person name="Larracuente A.M."/>
            <person name="Oba Y."/>
            <person name="Weng J.K."/>
        </authorList>
    </citation>
    <scope>NUCLEOTIDE SEQUENCE [LARGE SCALE GENOMIC DNA]</scope>
    <source>
        <strain evidence="9">1611_PpyrPB1</strain>
        <tissue evidence="9">Whole body</tissue>
    </source>
</reference>